<dbReference type="Gramene" id="EFJ33560">
    <property type="protein sequence ID" value="EFJ33560"/>
    <property type="gene ID" value="SELMODRAFT_438984"/>
</dbReference>
<reference evidence="1 2" key="1">
    <citation type="journal article" date="2011" name="Science">
        <title>The Selaginella genome identifies genetic changes associated with the evolution of vascular plants.</title>
        <authorList>
            <person name="Banks J.A."/>
            <person name="Nishiyama T."/>
            <person name="Hasebe M."/>
            <person name="Bowman J.L."/>
            <person name="Gribskov M."/>
            <person name="dePamphilis C."/>
            <person name="Albert V.A."/>
            <person name="Aono N."/>
            <person name="Aoyama T."/>
            <person name="Ambrose B.A."/>
            <person name="Ashton N.W."/>
            <person name="Axtell M.J."/>
            <person name="Barker E."/>
            <person name="Barker M.S."/>
            <person name="Bennetzen J.L."/>
            <person name="Bonawitz N.D."/>
            <person name="Chapple C."/>
            <person name="Cheng C."/>
            <person name="Correa L.G."/>
            <person name="Dacre M."/>
            <person name="DeBarry J."/>
            <person name="Dreyer I."/>
            <person name="Elias M."/>
            <person name="Engstrom E.M."/>
            <person name="Estelle M."/>
            <person name="Feng L."/>
            <person name="Finet C."/>
            <person name="Floyd S.K."/>
            <person name="Frommer W.B."/>
            <person name="Fujita T."/>
            <person name="Gramzow L."/>
            <person name="Gutensohn M."/>
            <person name="Harholt J."/>
            <person name="Hattori M."/>
            <person name="Heyl A."/>
            <person name="Hirai T."/>
            <person name="Hiwatashi Y."/>
            <person name="Ishikawa M."/>
            <person name="Iwata M."/>
            <person name="Karol K.G."/>
            <person name="Koehler B."/>
            <person name="Kolukisaoglu U."/>
            <person name="Kubo M."/>
            <person name="Kurata T."/>
            <person name="Lalonde S."/>
            <person name="Li K."/>
            <person name="Li Y."/>
            <person name="Litt A."/>
            <person name="Lyons E."/>
            <person name="Manning G."/>
            <person name="Maruyama T."/>
            <person name="Michael T.P."/>
            <person name="Mikami K."/>
            <person name="Miyazaki S."/>
            <person name="Morinaga S."/>
            <person name="Murata T."/>
            <person name="Mueller-Roeber B."/>
            <person name="Nelson D.R."/>
            <person name="Obara M."/>
            <person name="Oguri Y."/>
            <person name="Olmstead R.G."/>
            <person name="Onodera N."/>
            <person name="Petersen B.L."/>
            <person name="Pils B."/>
            <person name="Prigge M."/>
            <person name="Rensing S.A."/>
            <person name="Riano-Pachon D.M."/>
            <person name="Roberts A.W."/>
            <person name="Sato Y."/>
            <person name="Scheller H.V."/>
            <person name="Schulz B."/>
            <person name="Schulz C."/>
            <person name="Shakirov E.V."/>
            <person name="Shibagaki N."/>
            <person name="Shinohara N."/>
            <person name="Shippen D.E."/>
            <person name="Soerensen I."/>
            <person name="Sotooka R."/>
            <person name="Sugimoto N."/>
            <person name="Sugita M."/>
            <person name="Sumikawa N."/>
            <person name="Tanurdzic M."/>
            <person name="Theissen G."/>
            <person name="Ulvskov P."/>
            <person name="Wakazuki S."/>
            <person name="Weng J.K."/>
            <person name="Willats W.W."/>
            <person name="Wipf D."/>
            <person name="Wolf P.G."/>
            <person name="Yang L."/>
            <person name="Zimmer A.D."/>
            <person name="Zhu Q."/>
            <person name="Mitros T."/>
            <person name="Hellsten U."/>
            <person name="Loque D."/>
            <person name="Otillar R."/>
            <person name="Salamov A."/>
            <person name="Schmutz J."/>
            <person name="Shapiro H."/>
            <person name="Lindquist E."/>
            <person name="Lucas S."/>
            <person name="Rokhsar D."/>
            <person name="Grigoriev I.V."/>
        </authorList>
    </citation>
    <scope>NUCLEOTIDE SEQUENCE [LARGE SCALE GENOMIC DNA]</scope>
</reference>
<dbReference type="InParanoid" id="D8R1I4"/>
<sequence length="430" mass="47549">MLPGSRARRMDLLDRSGEIEIEIILTWIPSGLNAVSSRPASSIRGGFTDDSNPPAAPAGTSIESIARDREDDTLVFFNPEGKFCVAGDTEGPYELVHGGKEFLQALRSIPGLQLNFFSGGPRSRNVGLVDQILCDAFGDGECGKIRVFSAEDLLQGDPPKKKLEGLIEGIDLEQTMVVDDTAYHYAAPGEERNFLQIYACYCEKHDHYAGKVFIMWRDNNLIRALGLILWALEISSSEPCSPVDALSLLQWGSSSGDDDYRHNATNSQRVYDLGLEAMRRVNPDLELLDREKLGIYPWSCELLEALTGEQDSHFGSTNLFDKDQVERVRLSLSPVSRVAIDPAPSLLVGKDDAAEVRIQWIGEEKEAIGKQKLVKLPIGTTGKVAKATLEHILPVESGVLMVEPWDEVDDVEILDHTHLYTYEGCKISLF</sequence>
<evidence type="ECO:0000313" key="1">
    <source>
        <dbReference type="EMBL" id="EFJ33560.1"/>
    </source>
</evidence>
<accession>D8R1I4</accession>
<protein>
    <recommendedName>
        <fullName evidence="3">FCP1 homology domain-containing protein</fullName>
    </recommendedName>
</protein>
<keyword evidence="2" id="KW-1185">Reference proteome</keyword>
<dbReference type="HOGENOM" id="CLU_777066_0_0_1"/>
<gene>
    <name evidence="1" type="ORF">SELMODRAFT_438984</name>
</gene>
<evidence type="ECO:0000313" key="2">
    <source>
        <dbReference type="Proteomes" id="UP000001514"/>
    </source>
</evidence>
<proteinExistence type="predicted"/>
<dbReference type="KEGG" id="smo:SELMODRAFT_438984"/>
<evidence type="ECO:0008006" key="3">
    <source>
        <dbReference type="Google" id="ProtNLM"/>
    </source>
</evidence>
<dbReference type="Proteomes" id="UP000001514">
    <property type="component" value="Unassembled WGS sequence"/>
</dbReference>
<dbReference type="EMBL" id="GL377570">
    <property type="protein sequence ID" value="EFJ33560.1"/>
    <property type="molecule type" value="Genomic_DNA"/>
</dbReference>
<name>D8R1I4_SELML</name>
<organism evidence="2">
    <name type="scientific">Selaginella moellendorffii</name>
    <name type="common">Spikemoss</name>
    <dbReference type="NCBI Taxonomy" id="88036"/>
    <lineage>
        <taxon>Eukaryota</taxon>
        <taxon>Viridiplantae</taxon>
        <taxon>Streptophyta</taxon>
        <taxon>Embryophyta</taxon>
        <taxon>Tracheophyta</taxon>
        <taxon>Lycopodiopsida</taxon>
        <taxon>Selaginellales</taxon>
        <taxon>Selaginellaceae</taxon>
        <taxon>Selaginella</taxon>
    </lineage>
</organism>
<dbReference type="AlphaFoldDB" id="D8R1I4"/>